<dbReference type="RefSeq" id="WP_408126444.1">
    <property type="nucleotide sequence ID" value="NZ_JBFNFH010000006.1"/>
</dbReference>
<accession>A0ABW9F5T4</accession>
<dbReference type="EMBL" id="JBFNFH010000006">
    <property type="protein sequence ID" value="MFM1524742.1"/>
    <property type="molecule type" value="Genomic_DNA"/>
</dbReference>
<comment type="caution">
    <text evidence="1">The sequence shown here is derived from an EMBL/GenBank/DDBJ whole genome shotgun (WGS) entry which is preliminary data.</text>
</comment>
<dbReference type="Proteomes" id="UP001629536">
    <property type="component" value="Unassembled WGS sequence"/>
</dbReference>
<evidence type="ECO:0000313" key="1">
    <source>
        <dbReference type="EMBL" id="MFM1524742.1"/>
    </source>
</evidence>
<reference evidence="1 2" key="1">
    <citation type="journal article" date="2024" name="Front. Microbiol.">
        <title>Pangenomic and biochemical analyses of Helcococcus ovis reveal widespread tetracycline resistance and a novel bacterial species, Helcococcus bovis.</title>
        <authorList>
            <person name="Cunha F."/>
            <person name="Zhai Y."/>
            <person name="Casaro S."/>
            <person name="Jones K.L."/>
            <person name="Hernandez M."/>
            <person name="Bisinotto R.S."/>
            <person name="Kariyawasam S."/>
            <person name="Brown M.B."/>
            <person name="Phillips A."/>
            <person name="Jeong K.C."/>
            <person name="Galvao K.N."/>
        </authorList>
    </citation>
    <scope>NUCLEOTIDE SEQUENCE [LARGE SCALE GENOMIC DNA]</scope>
    <source>
        <strain evidence="1 2">KG197</strain>
    </source>
</reference>
<protein>
    <submittedName>
        <fullName evidence="1">Uncharacterized protein</fullName>
    </submittedName>
</protein>
<organism evidence="1 2">
    <name type="scientific">Helcococcus bovis</name>
    <dbReference type="NCBI Taxonomy" id="3153252"/>
    <lineage>
        <taxon>Bacteria</taxon>
        <taxon>Bacillati</taxon>
        <taxon>Bacillota</taxon>
        <taxon>Tissierellia</taxon>
        <taxon>Tissierellales</taxon>
        <taxon>Peptoniphilaceae</taxon>
        <taxon>Helcococcus</taxon>
    </lineage>
</organism>
<sequence length="49" mass="5850">MKKEIEDILIEKELIDFYKGLFLKQIITQNEYKKALDCITEKDTNNLTN</sequence>
<evidence type="ECO:0000313" key="2">
    <source>
        <dbReference type="Proteomes" id="UP001629536"/>
    </source>
</evidence>
<name>A0ABW9F5T4_9FIRM</name>
<keyword evidence="2" id="KW-1185">Reference proteome</keyword>
<gene>
    <name evidence="1" type="ORF">ABGF40_03560</name>
</gene>
<proteinExistence type="predicted"/>